<reference evidence="2" key="2">
    <citation type="journal article" date="2021" name="Microbiome">
        <title>Successional dynamics and alternative stable states in a saline activated sludge microbial community over 9 years.</title>
        <authorList>
            <person name="Wang Y."/>
            <person name="Ye J."/>
            <person name="Ju F."/>
            <person name="Liu L."/>
            <person name="Boyd J.A."/>
            <person name="Deng Y."/>
            <person name="Parks D.H."/>
            <person name="Jiang X."/>
            <person name="Yin X."/>
            <person name="Woodcroft B.J."/>
            <person name="Tyson G.W."/>
            <person name="Hugenholtz P."/>
            <person name="Polz M.F."/>
            <person name="Zhang T."/>
        </authorList>
    </citation>
    <scope>NUCLEOTIDE SEQUENCE</scope>
    <source>
        <strain evidence="2">HKST-UBA02</strain>
    </source>
</reference>
<dbReference type="Proteomes" id="UP000699691">
    <property type="component" value="Unassembled WGS sequence"/>
</dbReference>
<dbReference type="NCBIfam" id="TIGR02532">
    <property type="entry name" value="IV_pilin_GFxxxE"/>
    <property type="match status" value="1"/>
</dbReference>
<keyword evidence="1" id="KW-0812">Transmembrane</keyword>
<feature type="transmembrane region" description="Helical" evidence="1">
    <location>
        <begin position="21"/>
        <end position="43"/>
    </location>
</feature>
<dbReference type="EMBL" id="JAGQKY010000017">
    <property type="protein sequence ID" value="MCA9397321.1"/>
    <property type="molecule type" value="Genomic_DNA"/>
</dbReference>
<organism evidence="2 3">
    <name type="scientific">candidate division WWE3 bacterium</name>
    <dbReference type="NCBI Taxonomy" id="2053526"/>
    <lineage>
        <taxon>Bacteria</taxon>
        <taxon>Katanobacteria</taxon>
    </lineage>
</organism>
<dbReference type="SUPFAM" id="SSF54523">
    <property type="entry name" value="Pili subunits"/>
    <property type="match status" value="1"/>
</dbReference>
<evidence type="ECO:0000313" key="2">
    <source>
        <dbReference type="EMBL" id="MCA9397321.1"/>
    </source>
</evidence>
<reference evidence="2" key="1">
    <citation type="submission" date="2020-04" db="EMBL/GenBank/DDBJ databases">
        <authorList>
            <person name="Zhang T."/>
        </authorList>
    </citation>
    <scope>NUCLEOTIDE SEQUENCE</scope>
    <source>
        <strain evidence="2">HKST-UBA02</strain>
    </source>
</reference>
<dbReference type="InterPro" id="IPR012902">
    <property type="entry name" value="N_methyl_site"/>
</dbReference>
<evidence type="ECO:0000313" key="3">
    <source>
        <dbReference type="Proteomes" id="UP000699691"/>
    </source>
</evidence>
<keyword evidence="1" id="KW-1133">Transmembrane helix</keyword>
<name>A0A955LVB0_UNCKA</name>
<keyword evidence="1" id="KW-0472">Membrane</keyword>
<gene>
    <name evidence="2" type="ORF">KC573_00695</name>
</gene>
<accession>A0A955LVB0</accession>
<dbReference type="Pfam" id="PF07963">
    <property type="entry name" value="N_methyl"/>
    <property type="match status" value="1"/>
</dbReference>
<dbReference type="InterPro" id="IPR045584">
    <property type="entry name" value="Pilin-like"/>
</dbReference>
<comment type="caution">
    <text evidence="2">The sequence shown here is derived from an EMBL/GenBank/DDBJ whole genome shotgun (WGS) entry which is preliminary data.</text>
</comment>
<evidence type="ECO:0000256" key="1">
    <source>
        <dbReference type="SAM" id="Phobius"/>
    </source>
</evidence>
<proteinExistence type="predicted"/>
<protein>
    <submittedName>
        <fullName evidence="2">Type II secretion system protein</fullName>
    </submittedName>
</protein>
<dbReference type="AlphaFoldDB" id="A0A955LVB0"/>
<sequence>MKTVILFVGMQLEKISNKGFTLIELLVVMVVTFASLTATWISIRYALDKGNVAEAIAYAKLIADSSDLYLTDMDFYPPDVNRGCDPGFVQKDPTKEPGGWDCETKAYVPAYHPSDWQNIVDERWLGPYLKVWNTQTPWGGKYDYNFWPDGAVRNGECLAPGVYIGVQGDYDGNNEIPAHAEERMIELGVDEDLKINGEAQLFIQTYESANPVCDAGVPTNEEAGAEAIPEPEEEVEEFTCPENRLLVCHKAGTPNETNKCVTSSSYNAHINHGDTAGACGS</sequence>